<name>A0A6A6S2V7_9PLEO</name>
<keyword evidence="1" id="KW-1133">Transmembrane helix</keyword>
<proteinExistence type="predicted"/>
<protein>
    <submittedName>
        <fullName evidence="2">Uncharacterized protein</fullName>
    </submittedName>
</protein>
<feature type="transmembrane region" description="Helical" evidence="1">
    <location>
        <begin position="80"/>
        <end position="104"/>
    </location>
</feature>
<keyword evidence="3" id="KW-1185">Reference proteome</keyword>
<evidence type="ECO:0000256" key="1">
    <source>
        <dbReference type="SAM" id="Phobius"/>
    </source>
</evidence>
<reference evidence="2" key="1">
    <citation type="journal article" date="2020" name="Stud. Mycol.">
        <title>101 Dothideomycetes genomes: a test case for predicting lifestyles and emergence of pathogens.</title>
        <authorList>
            <person name="Haridas S."/>
            <person name="Albert R."/>
            <person name="Binder M."/>
            <person name="Bloem J."/>
            <person name="Labutti K."/>
            <person name="Salamov A."/>
            <person name="Andreopoulos B."/>
            <person name="Baker S."/>
            <person name="Barry K."/>
            <person name="Bills G."/>
            <person name="Bluhm B."/>
            <person name="Cannon C."/>
            <person name="Castanera R."/>
            <person name="Culley D."/>
            <person name="Daum C."/>
            <person name="Ezra D."/>
            <person name="Gonzalez J."/>
            <person name="Henrissat B."/>
            <person name="Kuo A."/>
            <person name="Liang C."/>
            <person name="Lipzen A."/>
            <person name="Lutzoni F."/>
            <person name="Magnuson J."/>
            <person name="Mondo S."/>
            <person name="Nolan M."/>
            <person name="Ohm R."/>
            <person name="Pangilinan J."/>
            <person name="Park H.-J."/>
            <person name="Ramirez L."/>
            <person name="Alfaro M."/>
            <person name="Sun H."/>
            <person name="Tritt A."/>
            <person name="Yoshinaga Y."/>
            <person name="Zwiers L.-H."/>
            <person name="Turgeon B."/>
            <person name="Goodwin S."/>
            <person name="Spatafora J."/>
            <person name="Crous P."/>
            <person name="Grigoriev I."/>
        </authorList>
    </citation>
    <scope>NUCLEOTIDE SEQUENCE</scope>
    <source>
        <strain evidence="2">CBS 473.64</strain>
    </source>
</reference>
<keyword evidence="1" id="KW-0812">Transmembrane</keyword>
<dbReference type="AlphaFoldDB" id="A0A6A6S2V7"/>
<accession>A0A6A6S2V7</accession>
<evidence type="ECO:0000313" key="3">
    <source>
        <dbReference type="Proteomes" id="UP000799753"/>
    </source>
</evidence>
<organism evidence="2 3">
    <name type="scientific">Massarina eburnea CBS 473.64</name>
    <dbReference type="NCBI Taxonomy" id="1395130"/>
    <lineage>
        <taxon>Eukaryota</taxon>
        <taxon>Fungi</taxon>
        <taxon>Dikarya</taxon>
        <taxon>Ascomycota</taxon>
        <taxon>Pezizomycotina</taxon>
        <taxon>Dothideomycetes</taxon>
        <taxon>Pleosporomycetidae</taxon>
        <taxon>Pleosporales</taxon>
        <taxon>Massarineae</taxon>
        <taxon>Massarinaceae</taxon>
        <taxon>Massarina</taxon>
    </lineage>
</organism>
<gene>
    <name evidence="2" type="ORF">P280DRAFT_517942</name>
</gene>
<dbReference type="Proteomes" id="UP000799753">
    <property type="component" value="Unassembled WGS sequence"/>
</dbReference>
<evidence type="ECO:0000313" key="2">
    <source>
        <dbReference type="EMBL" id="KAF2640574.1"/>
    </source>
</evidence>
<keyword evidence="1" id="KW-0472">Membrane</keyword>
<sequence>MAFFPYDIFVGVFLQSLINLTVLPHQTLPFNPKSSGQSSNSTLTNGTATAFKPTITSTTVAVTAMTPAFDPSISLLELKFFFYGMLYMSIICFLAGYAIAISIYKRWENDMKEFHKSNSDLIIHLKASNTELKTFIQQYILSKKGNADGDLDLAEQYNDVRIQLREFLVRHQLHFSQCRQCKTTKG</sequence>
<dbReference type="EMBL" id="MU006784">
    <property type="protein sequence ID" value="KAF2640574.1"/>
    <property type="molecule type" value="Genomic_DNA"/>
</dbReference>